<dbReference type="AlphaFoldDB" id="A0A8J5LVK7"/>
<gene>
    <name evidence="2" type="ORF">ZIOFF_014545</name>
</gene>
<comment type="caution">
    <text evidence="2">The sequence shown here is derived from an EMBL/GenBank/DDBJ whole genome shotgun (WGS) entry which is preliminary data.</text>
</comment>
<protein>
    <recommendedName>
        <fullName evidence="1">dUTPase-like domain-containing protein</fullName>
    </recommendedName>
</protein>
<evidence type="ECO:0000259" key="1">
    <source>
        <dbReference type="Pfam" id="PF00692"/>
    </source>
</evidence>
<dbReference type="Pfam" id="PF00692">
    <property type="entry name" value="dUTPase"/>
    <property type="match status" value="1"/>
</dbReference>
<dbReference type="Gene3D" id="2.70.40.10">
    <property type="match status" value="1"/>
</dbReference>
<organism evidence="2 3">
    <name type="scientific">Zingiber officinale</name>
    <name type="common">Ginger</name>
    <name type="synonym">Amomum zingiber</name>
    <dbReference type="NCBI Taxonomy" id="94328"/>
    <lineage>
        <taxon>Eukaryota</taxon>
        <taxon>Viridiplantae</taxon>
        <taxon>Streptophyta</taxon>
        <taxon>Embryophyta</taxon>
        <taxon>Tracheophyta</taxon>
        <taxon>Spermatophyta</taxon>
        <taxon>Magnoliopsida</taxon>
        <taxon>Liliopsida</taxon>
        <taxon>Zingiberales</taxon>
        <taxon>Zingiberaceae</taxon>
        <taxon>Zingiber</taxon>
    </lineage>
</organism>
<sequence length="241" mass="27256">MTERASIVHAEVLYHSRDDDEHHRVYIHRNIQLSILTRGYEQWQNGEANLLITRGMVGRLSNTPNVGFAYEIQGIVDYLTSHGVRALPGRHYSTTPLLRLDWVIRECSLQEEEESELIEVFTEKHPGAAGFDLAANITVVIEPRGQALITTGLSLEIPWGTYGRLATRSKEETLIRHLQEDLGLDYAGDTSPGATVLQPIDLALENLIEEDDDFSYIQYLATLFNPKSTIWDEYDDEGDLS</sequence>
<name>A0A8J5LVK7_ZINOF</name>
<feature type="domain" description="dUTPase-like" evidence="1">
    <location>
        <begin position="118"/>
        <end position="170"/>
    </location>
</feature>
<dbReference type="InterPro" id="IPR036157">
    <property type="entry name" value="dUTPase-like_sf"/>
</dbReference>
<dbReference type="InterPro" id="IPR029054">
    <property type="entry name" value="dUTPase-like"/>
</dbReference>
<keyword evidence="3" id="KW-1185">Reference proteome</keyword>
<evidence type="ECO:0000313" key="3">
    <source>
        <dbReference type="Proteomes" id="UP000734854"/>
    </source>
</evidence>
<dbReference type="EMBL" id="JACMSC010000004">
    <property type="protein sequence ID" value="KAG6524611.1"/>
    <property type="molecule type" value="Genomic_DNA"/>
</dbReference>
<dbReference type="Proteomes" id="UP000734854">
    <property type="component" value="Unassembled WGS sequence"/>
</dbReference>
<reference evidence="2 3" key="1">
    <citation type="submission" date="2020-08" db="EMBL/GenBank/DDBJ databases">
        <title>Plant Genome Project.</title>
        <authorList>
            <person name="Zhang R.-G."/>
        </authorList>
    </citation>
    <scope>NUCLEOTIDE SEQUENCE [LARGE SCALE GENOMIC DNA]</scope>
    <source>
        <tissue evidence="2">Rhizome</tissue>
    </source>
</reference>
<evidence type="ECO:0000313" key="2">
    <source>
        <dbReference type="EMBL" id="KAG6524611.1"/>
    </source>
</evidence>
<dbReference type="SUPFAM" id="SSF51283">
    <property type="entry name" value="dUTPase-like"/>
    <property type="match status" value="1"/>
</dbReference>
<accession>A0A8J5LVK7</accession>
<proteinExistence type="predicted"/>